<feature type="region of interest" description="Disordered" evidence="9">
    <location>
        <begin position="47"/>
        <end position="84"/>
    </location>
</feature>
<dbReference type="InterPro" id="IPR008754">
    <property type="entry name" value="Peptidase_M43"/>
</dbReference>
<evidence type="ECO:0000259" key="11">
    <source>
        <dbReference type="Pfam" id="PF05572"/>
    </source>
</evidence>
<keyword evidence="2 12" id="KW-0645">Protease</keyword>
<dbReference type="AlphaFoldDB" id="A0A1D3PAF2"/>
<evidence type="ECO:0000256" key="8">
    <source>
        <dbReference type="ARBA" id="ARBA00023157"/>
    </source>
</evidence>
<evidence type="ECO:0000256" key="9">
    <source>
        <dbReference type="SAM" id="MobiDB-lite"/>
    </source>
</evidence>
<evidence type="ECO:0000256" key="3">
    <source>
        <dbReference type="ARBA" id="ARBA00022723"/>
    </source>
</evidence>
<evidence type="ECO:0000256" key="5">
    <source>
        <dbReference type="ARBA" id="ARBA00022801"/>
    </source>
</evidence>
<organism evidence="12">
    <name type="scientific">Kitasatospora aburaviensis</name>
    <dbReference type="NCBI Taxonomy" id="67265"/>
    <lineage>
        <taxon>Bacteria</taxon>
        <taxon>Bacillati</taxon>
        <taxon>Actinomycetota</taxon>
        <taxon>Actinomycetes</taxon>
        <taxon>Kitasatosporales</taxon>
        <taxon>Streptomycetaceae</taxon>
        <taxon>Kitasatospora</taxon>
    </lineage>
</organism>
<reference evidence="12" key="1">
    <citation type="submission" date="2016-07" db="EMBL/GenBank/DDBJ databases">
        <title>Evidence for an iterative module in chain elongation on the azalomycin polyketide synthase.</title>
        <authorList>
            <person name="Hong H."/>
            <person name="Sun Y."/>
            <person name="Zhou Y."/>
            <person name="Stephens E."/>
            <person name="Samborskyy M."/>
            <person name="Leadlay P.F."/>
        </authorList>
    </citation>
    <scope>NUCLEOTIDE SEQUENCE</scope>
    <source>
        <strain evidence="12">ATCC31860</strain>
    </source>
</reference>
<protein>
    <submittedName>
        <fullName evidence="12">Metalloprotease MEP1-like protein</fullName>
    </submittedName>
</protein>
<evidence type="ECO:0000256" key="6">
    <source>
        <dbReference type="ARBA" id="ARBA00022833"/>
    </source>
</evidence>
<dbReference type="GO" id="GO:0046872">
    <property type="term" value="F:metal ion binding"/>
    <property type="evidence" value="ECO:0007669"/>
    <property type="project" value="UniProtKB-KW"/>
</dbReference>
<sequence>MRRSARVPSRVPRRFLSAAALVAALGLTQFAAPSAFSTAAAQAPAPAAAPCVGGESGQSQDAGARKPAGSPGGQEPNAVSEAQAAAMDADLTARVAQLAHSSQGSTLLAPGAQAATTTVPVYVHVVHAGSTGKLSATDISRQISVLNAAYGGQGAGNTASQFQFQLVGTDYTDNSTWYNGITPGSSAERSMKTSLRKGGANALNLYTAKLGQSLLGWATFPSSYRSNPSDDGVVILDSSFPGGSAANYNEGDTATHEVGHWLGLYHTFQGGCSGQGDYVTDTPAEKSAAYQCPAGRDTCTATGVDPIHNFMDYTYDSCMTQFTPGQVARMSNSWAAYRA</sequence>
<dbReference type="GO" id="GO:0008237">
    <property type="term" value="F:metallopeptidase activity"/>
    <property type="evidence" value="ECO:0007669"/>
    <property type="project" value="UniProtKB-KW"/>
</dbReference>
<keyword evidence="6" id="KW-0862">Zinc</keyword>
<keyword evidence="7 12" id="KW-0482">Metalloprotease</keyword>
<evidence type="ECO:0000256" key="4">
    <source>
        <dbReference type="ARBA" id="ARBA00022729"/>
    </source>
</evidence>
<dbReference type="CDD" id="cd04275">
    <property type="entry name" value="ZnMc_pappalysin_like"/>
    <property type="match status" value="1"/>
</dbReference>
<keyword evidence="8" id="KW-1015">Disulfide bond</keyword>
<keyword evidence="5" id="KW-0378">Hydrolase</keyword>
<evidence type="ECO:0000256" key="2">
    <source>
        <dbReference type="ARBA" id="ARBA00022670"/>
    </source>
</evidence>
<dbReference type="PANTHER" id="PTHR47466:SF1">
    <property type="entry name" value="METALLOPROTEASE MEP1 (AFU_ORTHOLOGUE AFUA_1G07730)-RELATED"/>
    <property type="match status" value="1"/>
</dbReference>
<dbReference type="Pfam" id="PF05572">
    <property type="entry name" value="Peptidase_M43"/>
    <property type="match status" value="1"/>
</dbReference>
<evidence type="ECO:0000256" key="7">
    <source>
        <dbReference type="ARBA" id="ARBA00023049"/>
    </source>
</evidence>
<evidence type="ECO:0000313" key="12">
    <source>
        <dbReference type="EMBL" id="SCN11960.1"/>
    </source>
</evidence>
<keyword evidence="4 10" id="KW-0732">Signal</keyword>
<dbReference type="Gene3D" id="3.40.390.10">
    <property type="entry name" value="Collagenase (Catalytic Domain)"/>
    <property type="match status" value="1"/>
</dbReference>
<dbReference type="GO" id="GO:0006508">
    <property type="term" value="P:proteolysis"/>
    <property type="evidence" value="ECO:0007669"/>
    <property type="project" value="UniProtKB-KW"/>
</dbReference>
<comment type="similarity">
    <text evidence="1">Belongs to the peptidase M43B family.</text>
</comment>
<keyword evidence="3" id="KW-0479">Metal-binding</keyword>
<dbReference type="SUPFAM" id="SSF55486">
    <property type="entry name" value="Metalloproteases ('zincins'), catalytic domain"/>
    <property type="match status" value="1"/>
</dbReference>
<name>A0A1D3PAF2_9ACTN</name>
<feature type="chain" id="PRO_5039221951" evidence="10">
    <location>
        <begin position="32"/>
        <end position="339"/>
    </location>
</feature>
<evidence type="ECO:0000256" key="10">
    <source>
        <dbReference type="SAM" id="SignalP"/>
    </source>
</evidence>
<feature type="signal peptide" evidence="10">
    <location>
        <begin position="1"/>
        <end position="31"/>
    </location>
</feature>
<evidence type="ECO:0000256" key="1">
    <source>
        <dbReference type="ARBA" id="ARBA00008721"/>
    </source>
</evidence>
<feature type="domain" description="Peptidase M43 pregnancy-associated plasma-A" evidence="11">
    <location>
        <begin position="234"/>
        <end position="333"/>
    </location>
</feature>
<proteinExistence type="inferred from homology"/>
<accession>A0A1D3PAF2</accession>
<dbReference type="PANTHER" id="PTHR47466">
    <property type="match status" value="1"/>
</dbReference>
<dbReference type="EMBL" id="LT608336">
    <property type="protein sequence ID" value="SCN11960.1"/>
    <property type="molecule type" value="Genomic_DNA"/>
</dbReference>
<dbReference type="InterPro" id="IPR024079">
    <property type="entry name" value="MetalloPept_cat_dom_sf"/>
</dbReference>